<geneLocation type="plasmid" evidence="2">
    <name>pMEA100</name>
</geneLocation>
<name>B2XSD6_AMYMD</name>
<feature type="compositionally biased region" description="Polar residues" evidence="1">
    <location>
        <begin position="113"/>
        <end position="123"/>
    </location>
</feature>
<organism evidence="2">
    <name type="scientific">Amycolatopsis mediterranei</name>
    <name type="common">Nocardia mediterranei</name>
    <dbReference type="NCBI Taxonomy" id="33910"/>
    <lineage>
        <taxon>Bacteria</taxon>
        <taxon>Bacillati</taxon>
        <taxon>Actinomycetota</taxon>
        <taxon>Actinomycetes</taxon>
        <taxon>Pseudonocardiales</taxon>
        <taxon>Pseudonocardiaceae</taxon>
        <taxon>Amycolatopsis</taxon>
    </lineage>
</organism>
<sequence>MCPRRRAARSTSSSTRTTPTPAPDRRGGCTGRSSMRELNDTPPAAAPRRRTRTDVAVAWTSAHAIELTGVGAPLVAGQIWSPWLDLISAVLAGVWAANEIRLHRRTRPARQIAVTTTPPARQLSSTASSAPAPAAGTDRKEAKA</sequence>
<keyword evidence="2" id="KW-0614">Plasmid</keyword>
<accession>B2XSD6</accession>
<protein>
    <submittedName>
        <fullName evidence="2">TraH</fullName>
    </submittedName>
</protein>
<reference evidence="2" key="1">
    <citation type="journal article" date="2007" name="FEMS Microbiol. Ecol.">
        <title>Prevalence and distribution of nucleotide sequences typical for pMEA-like accessory genetic elements in the genus Amycolatopsis.</title>
        <authorList>
            <person name="te Poele E.M."/>
            <person name="Habets M.N."/>
            <person name="Tan G.Y."/>
            <person name="Ward A.C."/>
            <person name="Goodfellow M."/>
            <person name="Bolhuis H."/>
            <person name="Dijkhuizen L."/>
        </authorList>
    </citation>
    <scope>NUCLEOTIDE SEQUENCE</scope>
    <source>
        <plasmid evidence="2">pMEA100</plasmid>
    </source>
</reference>
<evidence type="ECO:0000256" key="1">
    <source>
        <dbReference type="SAM" id="MobiDB-lite"/>
    </source>
</evidence>
<feature type="region of interest" description="Disordered" evidence="1">
    <location>
        <begin position="1"/>
        <end position="52"/>
    </location>
</feature>
<feature type="region of interest" description="Disordered" evidence="1">
    <location>
        <begin position="113"/>
        <end position="144"/>
    </location>
</feature>
<gene>
    <name evidence="2" type="primary">traH</name>
</gene>
<feature type="compositionally biased region" description="Low complexity" evidence="1">
    <location>
        <begin position="124"/>
        <end position="135"/>
    </location>
</feature>
<dbReference type="AlphaFoldDB" id="B2XSD6"/>
<evidence type="ECO:0000313" key="2">
    <source>
        <dbReference type="EMBL" id="ABX56694.1"/>
    </source>
</evidence>
<reference evidence="2" key="2">
    <citation type="journal article" date="2008" name="Plasmid">
        <title>Actinomycete integrative and conjugative pMEA-like elements of Amycolatopsis and Saccharopolyspora decoded.</title>
        <authorList>
            <person name="Te Poele E.M."/>
            <person name="Samborskyy M."/>
            <person name="Oliynyk M."/>
            <person name="Leadlay P.F."/>
            <person name="Bolhuis H."/>
            <person name="Dijkhuizen L."/>
        </authorList>
    </citation>
    <scope>NUCLEOTIDE SEQUENCE</scope>
    <source>
        <plasmid evidence="2">pMEA100</plasmid>
    </source>
</reference>
<proteinExistence type="predicted"/>
<dbReference type="EMBL" id="EU149765">
    <property type="protein sequence ID" value="ABX56694.1"/>
    <property type="molecule type" value="Genomic_DNA"/>
</dbReference>
<feature type="compositionally biased region" description="Low complexity" evidence="1">
    <location>
        <begin position="9"/>
        <end position="19"/>
    </location>
</feature>